<feature type="compositionally biased region" description="Basic and acidic residues" evidence="2">
    <location>
        <begin position="579"/>
        <end position="590"/>
    </location>
</feature>
<evidence type="ECO:0000256" key="2">
    <source>
        <dbReference type="SAM" id="MobiDB-lite"/>
    </source>
</evidence>
<name>A0AAV8YWN7_9CUCU</name>
<evidence type="ECO:0000256" key="1">
    <source>
        <dbReference type="SAM" id="Coils"/>
    </source>
</evidence>
<accession>A0AAV8YWN7</accession>
<proteinExistence type="predicted"/>
<feature type="region of interest" description="Disordered" evidence="2">
    <location>
        <begin position="496"/>
        <end position="533"/>
    </location>
</feature>
<feature type="compositionally biased region" description="Polar residues" evidence="2">
    <location>
        <begin position="515"/>
        <end position="529"/>
    </location>
</feature>
<feature type="coiled-coil region" evidence="1">
    <location>
        <begin position="246"/>
        <end position="319"/>
    </location>
</feature>
<sequence>MKSNHFFQHLFLRDISPTPSNASRSSWLIEKTNQLTRRRTSLSEPSIGAMKVYLKHTRPVTDSKFISLDMATVRSRSASPKSVTFESPQPQTTAKRSSSLPPKLIFSQTSRPVSPVVYHKKFVSPPPSPRLTRSPSCRRIMHFKHLDSNLSRTRSCGKAPEYSLYMCPSLNQSTTSIDSLKSEDYQKYFSEVVHSTKKCDKFKDLNQFYTGIEKVGELERTFCLKPRKKSESEIIDFERWKEVRTRERAEQELNALYSQIKENEKEKGFLYLPKDVNKYKWRREYDRGLRVKEKSVDNIKEEFEKIKLEESDRENARRRELAYSKDTYKPLWRGNSVVNLANTLVERRSQSEGRVKTARQKLLDSERLLTHGIGSRIWSSLSMEQVNILKEQLAEIYNHHPPRAKPDFSIQVPRDNRHNYVSTLTVRRNSDSSEQIYKNSLVKTDMTEDDKKILSQTLSRELLDKIARQRKENKTALPLVVGKEILGAVASADANVKTQQPKKPLVRTDAVSGNEKVSSTSENESGSTDESTKTVIYVGNTEDIKKKVEYFEKAKEIDSYTPTVYKPADDVGDTSVQSPKEEQDNKDEKRKIFQSKSCQNIKEYFGEKELVKFATIPLSATRKHKFSPKKPELRALEISPIRSESSDSLRSRSISPFLNEGKTLVKTGEVSRLKNKFEYMEDFYGSRSLKRSRSESDLNKVYPGQNAGYVDSLRRKYEYPAYSGRGRSRTRRGGVVSPIFLRAEDRFMPHINIISKIASLCNKKVQRSDKEASRSMEELAEILGCPVGEVEKLKHKFDSSQDDISLVGHMYTSSPNIRELRDIAPYLAANWIAHRYPRYEDNTRSLSSPENSTVSRDTLKIKRDKRPKSSSPIPKSKKSPSILKPMQQQHRSPGDYFHGQRYDPKIHEPVDRYQPSDPSRYRSGWSAHLKPSVSFKGVVFRIKSRQLDF</sequence>
<feature type="compositionally biased region" description="Basic and acidic residues" evidence="2">
    <location>
        <begin position="898"/>
        <end position="911"/>
    </location>
</feature>
<dbReference type="AlphaFoldDB" id="A0AAV8YWN7"/>
<keyword evidence="4" id="KW-1185">Reference proteome</keyword>
<feature type="region of interest" description="Disordered" evidence="2">
    <location>
        <begin position="77"/>
        <end position="105"/>
    </location>
</feature>
<feature type="compositionally biased region" description="Polar residues" evidence="2">
    <location>
        <begin position="844"/>
        <end position="856"/>
    </location>
</feature>
<dbReference type="Proteomes" id="UP001162156">
    <property type="component" value="Unassembled WGS sequence"/>
</dbReference>
<feature type="compositionally biased region" description="Low complexity" evidence="2">
    <location>
        <begin position="869"/>
        <end position="885"/>
    </location>
</feature>
<comment type="caution">
    <text evidence="3">The sequence shown here is derived from an EMBL/GenBank/DDBJ whole genome shotgun (WGS) entry which is preliminary data.</text>
</comment>
<evidence type="ECO:0000313" key="3">
    <source>
        <dbReference type="EMBL" id="KAJ8955089.1"/>
    </source>
</evidence>
<protein>
    <submittedName>
        <fullName evidence="3">Uncharacterized protein</fullName>
    </submittedName>
</protein>
<gene>
    <name evidence="3" type="ORF">NQ314_006971</name>
</gene>
<organism evidence="3 4">
    <name type="scientific">Rhamnusium bicolor</name>
    <dbReference type="NCBI Taxonomy" id="1586634"/>
    <lineage>
        <taxon>Eukaryota</taxon>
        <taxon>Metazoa</taxon>
        <taxon>Ecdysozoa</taxon>
        <taxon>Arthropoda</taxon>
        <taxon>Hexapoda</taxon>
        <taxon>Insecta</taxon>
        <taxon>Pterygota</taxon>
        <taxon>Neoptera</taxon>
        <taxon>Endopterygota</taxon>
        <taxon>Coleoptera</taxon>
        <taxon>Polyphaga</taxon>
        <taxon>Cucujiformia</taxon>
        <taxon>Chrysomeloidea</taxon>
        <taxon>Cerambycidae</taxon>
        <taxon>Lepturinae</taxon>
        <taxon>Rhagiini</taxon>
        <taxon>Rhamnusium</taxon>
    </lineage>
</organism>
<reference evidence="3" key="1">
    <citation type="journal article" date="2023" name="Insect Mol. Biol.">
        <title>Genome sequencing provides insights into the evolution of gene families encoding plant cell wall-degrading enzymes in longhorned beetles.</title>
        <authorList>
            <person name="Shin N.R."/>
            <person name="Okamura Y."/>
            <person name="Kirsch R."/>
            <person name="Pauchet Y."/>
        </authorList>
    </citation>
    <scope>NUCLEOTIDE SEQUENCE</scope>
    <source>
        <strain evidence="3">RBIC_L_NR</strain>
    </source>
</reference>
<evidence type="ECO:0000313" key="4">
    <source>
        <dbReference type="Proteomes" id="UP001162156"/>
    </source>
</evidence>
<feature type="region of interest" description="Disordered" evidence="2">
    <location>
        <begin position="841"/>
        <end position="922"/>
    </location>
</feature>
<dbReference type="EMBL" id="JANEYF010001891">
    <property type="protein sequence ID" value="KAJ8955089.1"/>
    <property type="molecule type" value="Genomic_DNA"/>
</dbReference>
<feature type="region of interest" description="Disordered" evidence="2">
    <location>
        <begin position="563"/>
        <end position="590"/>
    </location>
</feature>
<keyword evidence="1" id="KW-0175">Coiled coil</keyword>